<evidence type="ECO:0000256" key="1">
    <source>
        <dbReference type="SAM" id="SignalP"/>
    </source>
</evidence>
<dbReference type="SUPFAM" id="SSF56281">
    <property type="entry name" value="Metallo-hydrolase/oxidoreductase"/>
    <property type="match status" value="1"/>
</dbReference>
<dbReference type="Pfam" id="PF13483">
    <property type="entry name" value="Lactamase_B_3"/>
    <property type="match status" value="1"/>
</dbReference>
<organism evidence="2 3">
    <name type="scientific">Rubellimicrobium roseum</name>
    <dbReference type="NCBI Taxonomy" id="687525"/>
    <lineage>
        <taxon>Bacteria</taxon>
        <taxon>Pseudomonadati</taxon>
        <taxon>Pseudomonadota</taxon>
        <taxon>Alphaproteobacteria</taxon>
        <taxon>Rhodobacterales</taxon>
        <taxon>Roseobacteraceae</taxon>
        <taxon>Rubellimicrobium</taxon>
    </lineage>
</organism>
<sequence>MRTVSIALLLSGLAALPVAAQERIPSHCVALAQGPERVVPASFREPLAIDSVRVSYIDHAMFLIQTPSLSAVTDFVGFIGNVDLIPDVVTMNNAHSTHWTANPDPAIPHALRGWAEEGTAPRHNLDLGEMLVRNVSTDIRGRFGGTAEPDGNSIFVFEAGGMCIAHLGHLHHEPTPEDYALLGRADIVMVPVDGGLTLDHETLVRVLDRLRSRVVIPMHWFGRGTLDAFLSELSASTGYAVDRREASDMVLRLADLPDRPTVVVLEPRLLSDD</sequence>
<gene>
    <name evidence="2" type="ORF">FHG71_12515</name>
</gene>
<dbReference type="Proteomes" id="UP000305709">
    <property type="component" value="Unassembled WGS sequence"/>
</dbReference>
<accession>A0A5C4NFQ8</accession>
<dbReference type="InterPro" id="IPR036866">
    <property type="entry name" value="RibonucZ/Hydroxyglut_hydro"/>
</dbReference>
<evidence type="ECO:0000313" key="3">
    <source>
        <dbReference type="Proteomes" id="UP000305709"/>
    </source>
</evidence>
<dbReference type="Gene3D" id="3.60.15.10">
    <property type="entry name" value="Ribonuclease Z/Hydroxyacylglutathione hydrolase-like"/>
    <property type="match status" value="1"/>
</dbReference>
<reference evidence="2 3" key="1">
    <citation type="submission" date="2019-06" db="EMBL/GenBank/DDBJ databases">
        <authorList>
            <person name="Jiang L."/>
        </authorList>
    </citation>
    <scope>NUCLEOTIDE SEQUENCE [LARGE SCALE GENOMIC DNA]</scope>
    <source>
        <strain evidence="2 3">YIM 48858</strain>
    </source>
</reference>
<keyword evidence="3" id="KW-1185">Reference proteome</keyword>
<comment type="caution">
    <text evidence="2">The sequence shown here is derived from an EMBL/GenBank/DDBJ whole genome shotgun (WGS) entry which is preliminary data.</text>
</comment>
<dbReference type="OrthoDB" id="7343000at2"/>
<dbReference type="PANTHER" id="PTHR39189:SF1">
    <property type="entry name" value="UPF0173 METAL-DEPENDENT HYDROLASE YTKL"/>
    <property type="match status" value="1"/>
</dbReference>
<dbReference type="PANTHER" id="PTHR39189">
    <property type="entry name" value="UPF0173 METAL-DEPENDENT HYDROLASE YTKL"/>
    <property type="match status" value="1"/>
</dbReference>
<keyword evidence="2" id="KW-0378">Hydrolase</keyword>
<feature type="signal peptide" evidence="1">
    <location>
        <begin position="1"/>
        <end position="20"/>
    </location>
</feature>
<dbReference type="AlphaFoldDB" id="A0A5C4NFQ8"/>
<name>A0A5C4NFQ8_9RHOB</name>
<evidence type="ECO:0000313" key="2">
    <source>
        <dbReference type="EMBL" id="TNC70960.1"/>
    </source>
</evidence>
<keyword evidence="1" id="KW-0732">Signal</keyword>
<proteinExistence type="predicted"/>
<dbReference type="EMBL" id="VDFV01000016">
    <property type="protein sequence ID" value="TNC70960.1"/>
    <property type="molecule type" value="Genomic_DNA"/>
</dbReference>
<feature type="chain" id="PRO_5022891763" evidence="1">
    <location>
        <begin position="21"/>
        <end position="273"/>
    </location>
</feature>
<dbReference type="GO" id="GO:0016787">
    <property type="term" value="F:hydrolase activity"/>
    <property type="evidence" value="ECO:0007669"/>
    <property type="project" value="UniProtKB-KW"/>
</dbReference>
<dbReference type="RefSeq" id="WP_139082026.1">
    <property type="nucleotide sequence ID" value="NZ_VDFV01000016.1"/>
</dbReference>
<protein>
    <submittedName>
        <fullName evidence="2">MBL fold metallo-hydrolase</fullName>
    </submittedName>
</protein>